<dbReference type="PATRIC" id="fig|56107.3.peg.1995"/>
<name>K9WW98_9NOST</name>
<dbReference type="PANTHER" id="PTHR33352:SF3">
    <property type="entry name" value="SLR1612 PROTEIN"/>
    <property type="match status" value="1"/>
</dbReference>
<dbReference type="STRING" id="56107.Cylst_1797"/>
<dbReference type="AlphaFoldDB" id="K9WW98"/>
<proteinExistence type="predicted"/>
<feature type="domain" description="Putative restriction endonuclease" evidence="1">
    <location>
        <begin position="31"/>
        <end position="188"/>
    </location>
</feature>
<dbReference type="OrthoDB" id="278499at2"/>
<organism evidence="2 3">
    <name type="scientific">Cylindrospermum stagnale PCC 7417</name>
    <dbReference type="NCBI Taxonomy" id="56107"/>
    <lineage>
        <taxon>Bacteria</taxon>
        <taxon>Bacillati</taxon>
        <taxon>Cyanobacteriota</taxon>
        <taxon>Cyanophyceae</taxon>
        <taxon>Nostocales</taxon>
        <taxon>Nostocaceae</taxon>
        <taxon>Cylindrospermum</taxon>
    </lineage>
</organism>
<dbReference type="Proteomes" id="UP000010475">
    <property type="component" value="Chromosome"/>
</dbReference>
<dbReference type="eggNOG" id="COG4636">
    <property type="taxonomic scope" value="Bacteria"/>
</dbReference>
<reference evidence="2 3" key="1">
    <citation type="submission" date="2012-06" db="EMBL/GenBank/DDBJ databases">
        <title>Finished chromosome of genome of Cylindrospermum stagnale PCC 7417.</title>
        <authorList>
            <consortium name="US DOE Joint Genome Institute"/>
            <person name="Gugger M."/>
            <person name="Coursin T."/>
            <person name="Rippka R."/>
            <person name="Tandeau De Marsac N."/>
            <person name="Huntemann M."/>
            <person name="Wei C.-L."/>
            <person name="Han J."/>
            <person name="Detter J.C."/>
            <person name="Han C."/>
            <person name="Tapia R."/>
            <person name="Chen A."/>
            <person name="Kyrpides N."/>
            <person name="Mavromatis K."/>
            <person name="Markowitz V."/>
            <person name="Szeto E."/>
            <person name="Ivanova N."/>
            <person name="Pagani I."/>
            <person name="Pati A."/>
            <person name="Goodwin L."/>
            <person name="Nordberg H.P."/>
            <person name="Cantor M.N."/>
            <person name="Hua S.X."/>
            <person name="Woyke T."/>
            <person name="Kerfeld C.A."/>
        </authorList>
    </citation>
    <scope>NUCLEOTIDE SEQUENCE [LARGE SCALE GENOMIC DNA]</scope>
    <source>
        <strain evidence="2 3">PCC 7417</strain>
    </source>
</reference>
<evidence type="ECO:0000313" key="3">
    <source>
        <dbReference type="Proteomes" id="UP000010475"/>
    </source>
</evidence>
<sequence>MTSTPIFSDIETTLPDHTQLPESDGTFVKNLQEHPQSILLTDSIEPILQKIHPDGQYCIGQDSGIYWRMTEPPERGAEAPDWFYVPNVPPTLNGLVRRSYVLWQEYVAPLIVLEFVSGNGAEERDKTPITGKFWVYEQAIRVPFYGIYEVKKASVEMYQLVQGHYELLPANERGHFPLEAMGVELGIWQGRYQNLELPWLRWWDNQGNLLLTGWERSQLLATKLRELGVNPDELV</sequence>
<gene>
    <name evidence="2" type="ORF">Cylst_1797</name>
</gene>
<dbReference type="Pfam" id="PF05685">
    <property type="entry name" value="Uma2"/>
    <property type="match status" value="1"/>
</dbReference>
<accession>K9WW98</accession>
<dbReference type="PANTHER" id="PTHR33352">
    <property type="entry name" value="SLR1095 PROTEIN"/>
    <property type="match status" value="1"/>
</dbReference>
<evidence type="ECO:0000259" key="1">
    <source>
        <dbReference type="Pfam" id="PF05685"/>
    </source>
</evidence>
<dbReference type="KEGG" id="csg:Cylst_1797"/>
<evidence type="ECO:0000313" key="2">
    <source>
        <dbReference type="EMBL" id="AFZ24056.1"/>
    </source>
</evidence>
<protein>
    <recommendedName>
        <fullName evidence="1">Putative restriction endonuclease domain-containing protein</fullName>
    </recommendedName>
</protein>
<dbReference type="EMBL" id="CP003642">
    <property type="protein sequence ID" value="AFZ24056.1"/>
    <property type="molecule type" value="Genomic_DNA"/>
</dbReference>
<keyword evidence="3" id="KW-1185">Reference proteome</keyword>
<dbReference type="InterPro" id="IPR008538">
    <property type="entry name" value="Uma2"/>
</dbReference>
<dbReference type="RefSeq" id="WP_015207312.1">
    <property type="nucleotide sequence ID" value="NC_019757.1"/>
</dbReference>
<dbReference type="HOGENOM" id="CLU_075279_2_1_3"/>